<dbReference type="AlphaFoldDB" id="A0A0J1D2P1"/>
<dbReference type="PATRIC" id="fig|908627.4.peg.1461"/>
<proteinExistence type="predicted"/>
<name>A0A0J1D2P1_9BURK</name>
<gene>
    <name evidence="1" type="ORF">EOS_06580</name>
</gene>
<organism evidence="1 2">
    <name type="scientific">Caballeronia mineralivorans PML1(12)</name>
    <dbReference type="NCBI Taxonomy" id="908627"/>
    <lineage>
        <taxon>Bacteria</taxon>
        <taxon>Pseudomonadati</taxon>
        <taxon>Pseudomonadota</taxon>
        <taxon>Betaproteobacteria</taxon>
        <taxon>Burkholderiales</taxon>
        <taxon>Burkholderiaceae</taxon>
        <taxon>Caballeronia</taxon>
    </lineage>
</organism>
<keyword evidence="2" id="KW-1185">Reference proteome</keyword>
<dbReference type="RefSeq" id="WP_047845798.1">
    <property type="nucleotide sequence ID" value="NZ_AEJF01000056.1"/>
</dbReference>
<reference evidence="1 2" key="1">
    <citation type="journal article" date="2015" name="Genome Announc.">
        <title>Draft Genome Sequence of Burkholderia sp. Strain PML1(12), an Ectomycorrhizosphere-Inhabiting Bacterium with Effective Mineral-Weathering Ability.</title>
        <authorList>
            <person name="Uroz S."/>
            <person name="Oger P."/>
        </authorList>
    </citation>
    <scope>NUCLEOTIDE SEQUENCE [LARGE SCALE GENOMIC DNA]</scope>
    <source>
        <strain evidence="2">PML1(12)</strain>
    </source>
</reference>
<accession>A0A0J1D2P1</accession>
<evidence type="ECO:0000313" key="1">
    <source>
        <dbReference type="EMBL" id="KLU27014.1"/>
    </source>
</evidence>
<comment type="caution">
    <text evidence="1">The sequence shown here is derived from an EMBL/GenBank/DDBJ whole genome shotgun (WGS) entry which is preliminary data.</text>
</comment>
<dbReference type="Proteomes" id="UP000035963">
    <property type="component" value="Unassembled WGS sequence"/>
</dbReference>
<protein>
    <submittedName>
        <fullName evidence="1">Uncharacterized protein</fullName>
    </submittedName>
</protein>
<sequence length="110" mass="12060">MEDRVEQDEPTQTTADGLTRLATSIVELLGEQAIDSRLGTKLLKRLEKEAKLVTEVGPQPLNKTQKRTLREALDGLEHALHQVDADLLVSANAKLRSTDESSGKKAKTKA</sequence>
<evidence type="ECO:0000313" key="2">
    <source>
        <dbReference type="Proteomes" id="UP000035963"/>
    </source>
</evidence>
<dbReference type="EMBL" id="AEJF01000056">
    <property type="protein sequence ID" value="KLU27014.1"/>
    <property type="molecule type" value="Genomic_DNA"/>
</dbReference>
<dbReference type="OrthoDB" id="9015575at2"/>